<protein>
    <recommendedName>
        <fullName evidence="1">Reverse transcriptase domain-containing protein</fullName>
    </recommendedName>
</protein>
<dbReference type="EMBL" id="JARKNE010000011">
    <property type="protein sequence ID" value="KAK5785446.1"/>
    <property type="molecule type" value="Genomic_DNA"/>
</dbReference>
<accession>A0ABR0N4D6</accession>
<name>A0ABR0N4D6_GOSAR</name>
<dbReference type="PANTHER" id="PTHR33116:SF86">
    <property type="entry name" value="REVERSE TRANSCRIPTASE DOMAIN-CONTAINING PROTEIN"/>
    <property type="match status" value="1"/>
</dbReference>
<evidence type="ECO:0000313" key="3">
    <source>
        <dbReference type="Proteomes" id="UP001358586"/>
    </source>
</evidence>
<dbReference type="InterPro" id="IPR043502">
    <property type="entry name" value="DNA/RNA_pol_sf"/>
</dbReference>
<dbReference type="SUPFAM" id="SSF56672">
    <property type="entry name" value="DNA/RNA polymerases"/>
    <property type="match status" value="1"/>
</dbReference>
<organism evidence="2 3">
    <name type="scientific">Gossypium arboreum</name>
    <name type="common">Tree cotton</name>
    <name type="synonym">Gossypium nanking</name>
    <dbReference type="NCBI Taxonomy" id="29729"/>
    <lineage>
        <taxon>Eukaryota</taxon>
        <taxon>Viridiplantae</taxon>
        <taxon>Streptophyta</taxon>
        <taxon>Embryophyta</taxon>
        <taxon>Tracheophyta</taxon>
        <taxon>Spermatophyta</taxon>
        <taxon>Magnoliopsida</taxon>
        <taxon>eudicotyledons</taxon>
        <taxon>Gunneridae</taxon>
        <taxon>Pentapetalae</taxon>
        <taxon>rosids</taxon>
        <taxon>malvids</taxon>
        <taxon>Malvales</taxon>
        <taxon>Malvaceae</taxon>
        <taxon>Malvoideae</taxon>
        <taxon>Gossypium</taxon>
    </lineage>
</organism>
<keyword evidence="3" id="KW-1185">Reference proteome</keyword>
<evidence type="ECO:0000313" key="2">
    <source>
        <dbReference type="EMBL" id="KAK5785446.1"/>
    </source>
</evidence>
<evidence type="ECO:0000259" key="1">
    <source>
        <dbReference type="PROSITE" id="PS50878"/>
    </source>
</evidence>
<proteinExistence type="predicted"/>
<dbReference type="PROSITE" id="PS50878">
    <property type="entry name" value="RT_POL"/>
    <property type="match status" value="1"/>
</dbReference>
<feature type="domain" description="Reverse transcriptase" evidence="1">
    <location>
        <begin position="1"/>
        <end position="167"/>
    </location>
</feature>
<sequence length="202" mass="23431">MSKAYDRVEWDFIETIMKKIGFDEKWIVNIMNCVFSVKYTVKCNNVLLDIIIPERDLRQGDPLSPYLFLFCMEAFSRMLIQAQDNNILGGIRSSRNGPRINHLFFANDALLFVRNKKCDVEMLVNMFNIFSNISGQEINVEKSMVLFSPDTLRAQRNIFSDLLGMTVVENLNNYLDLPIPIRKKKATAFKETNNRLSCRINS</sequence>
<dbReference type="PANTHER" id="PTHR33116">
    <property type="entry name" value="REVERSE TRANSCRIPTASE ZINC-BINDING DOMAIN-CONTAINING PROTEIN-RELATED-RELATED"/>
    <property type="match status" value="1"/>
</dbReference>
<dbReference type="Pfam" id="PF00078">
    <property type="entry name" value="RVT_1"/>
    <property type="match status" value="1"/>
</dbReference>
<reference evidence="2 3" key="1">
    <citation type="submission" date="2023-03" db="EMBL/GenBank/DDBJ databases">
        <title>WGS of Gossypium arboreum.</title>
        <authorList>
            <person name="Yu D."/>
        </authorList>
    </citation>
    <scope>NUCLEOTIDE SEQUENCE [LARGE SCALE GENOMIC DNA]</scope>
    <source>
        <tissue evidence="2">Leaf</tissue>
    </source>
</reference>
<dbReference type="Proteomes" id="UP001358586">
    <property type="component" value="Chromosome 11"/>
</dbReference>
<dbReference type="InterPro" id="IPR000477">
    <property type="entry name" value="RT_dom"/>
</dbReference>
<gene>
    <name evidence="2" type="ORF">PVK06_040034</name>
</gene>
<comment type="caution">
    <text evidence="2">The sequence shown here is derived from an EMBL/GenBank/DDBJ whole genome shotgun (WGS) entry which is preliminary data.</text>
</comment>